<evidence type="ECO:0008006" key="4">
    <source>
        <dbReference type="Google" id="ProtNLM"/>
    </source>
</evidence>
<accession>A0A1G2BVU5</accession>
<dbReference type="Pfam" id="PF11104">
    <property type="entry name" value="PilM_2"/>
    <property type="match status" value="2"/>
</dbReference>
<organism evidence="2 3">
    <name type="scientific">Candidatus Komeilibacteria bacterium RIFOXYC1_FULL_37_11</name>
    <dbReference type="NCBI Taxonomy" id="1798555"/>
    <lineage>
        <taxon>Bacteria</taxon>
        <taxon>Candidatus Komeiliibacteriota</taxon>
    </lineage>
</organism>
<evidence type="ECO:0000256" key="1">
    <source>
        <dbReference type="SAM" id="MobiDB-lite"/>
    </source>
</evidence>
<reference evidence="2 3" key="1">
    <citation type="journal article" date="2016" name="Nat. Commun.">
        <title>Thousands of microbial genomes shed light on interconnected biogeochemical processes in an aquifer system.</title>
        <authorList>
            <person name="Anantharaman K."/>
            <person name="Brown C.T."/>
            <person name="Hug L.A."/>
            <person name="Sharon I."/>
            <person name="Castelle C.J."/>
            <person name="Probst A.J."/>
            <person name="Thomas B.C."/>
            <person name="Singh A."/>
            <person name="Wilkins M.J."/>
            <person name="Karaoz U."/>
            <person name="Brodie E.L."/>
            <person name="Williams K.H."/>
            <person name="Hubbard S.S."/>
            <person name="Banfield J.F."/>
        </authorList>
    </citation>
    <scope>NUCLEOTIDE SEQUENCE [LARGE SCALE GENOMIC DNA]</scope>
</reference>
<name>A0A1G2BVU5_9BACT</name>
<dbReference type="CDD" id="cd24049">
    <property type="entry name" value="ASKHA_NBD_PilM"/>
    <property type="match status" value="1"/>
</dbReference>
<proteinExistence type="predicted"/>
<comment type="caution">
    <text evidence="2">The sequence shown here is derived from an EMBL/GenBank/DDBJ whole genome shotgun (WGS) entry which is preliminary data.</text>
</comment>
<dbReference type="PANTHER" id="PTHR32432:SF3">
    <property type="entry name" value="ETHANOLAMINE UTILIZATION PROTEIN EUTJ"/>
    <property type="match status" value="1"/>
</dbReference>
<dbReference type="EMBL" id="MHKQ01000025">
    <property type="protein sequence ID" value="OGY93252.1"/>
    <property type="molecule type" value="Genomic_DNA"/>
</dbReference>
<dbReference type="PANTHER" id="PTHR32432">
    <property type="entry name" value="CELL DIVISION PROTEIN FTSA-RELATED"/>
    <property type="match status" value="1"/>
</dbReference>
<gene>
    <name evidence="2" type="ORF">A2406_01165</name>
</gene>
<dbReference type="AlphaFoldDB" id="A0A1G2BVU5"/>
<evidence type="ECO:0000313" key="2">
    <source>
        <dbReference type="EMBL" id="OGY93252.1"/>
    </source>
</evidence>
<protein>
    <recommendedName>
        <fullName evidence="4">SHS2 domain-containing protein</fullName>
    </recommendedName>
</protein>
<sequence>MGLFSSVTSYLGVDIGTSSIKMVELENYKNQAKLRTYGYADIAVNVLSSSIDKNNQLIADYISEIAQKSNVQTRQVVAALPTFSVFNFIINLPPMPKKDLASAIKWEAKKFIPVPLEEMILDWKILNKKTINKNHEKSSFLSGEKDKKKDNPMDMAGDMGLENDSLGTDRAALAKSTAKNALKEEDKFFATTSSDNNYRILLTAAPKNLVARYIDIFKRAKFNLLSLETEAFALSRSLIGNDNSTVMIVDIGATTADICIIEQGVPILNRGIDSGGEFITKTIMNSLNVNSERAEQFKRDFGLAGGGFKNVPDVIQKSLNSIINEIKYVFEIYQRQRNSHIEKIVLTGGSAFLPSLPQYLSELLNMEVIIGDPWDRIIYPLDLKPILQEIGPRMATSVGLAMRDI</sequence>
<dbReference type="PIRSF" id="PIRSF019169">
    <property type="entry name" value="PilM"/>
    <property type="match status" value="1"/>
</dbReference>
<dbReference type="InterPro" id="IPR005883">
    <property type="entry name" value="PilM"/>
</dbReference>
<dbReference type="Gene3D" id="3.30.420.40">
    <property type="match status" value="2"/>
</dbReference>
<feature type="compositionally biased region" description="Basic and acidic residues" evidence="1">
    <location>
        <begin position="137"/>
        <end position="152"/>
    </location>
</feature>
<dbReference type="SUPFAM" id="SSF53067">
    <property type="entry name" value="Actin-like ATPase domain"/>
    <property type="match status" value="2"/>
</dbReference>
<evidence type="ECO:0000313" key="3">
    <source>
        <dbReference type="Proteomes" id="UP000177626"/>
    </source>
</evidence>
<dbReference type="InterPro" id="IPR050696">
    <property type="entry name" value="FtsA/MreB"/>
</dbReference>
<feature type="region of interest" description="Disordered" evidence="1">
    <location>
        <begin position="137"/>
        <end position="161"/>
    </location>
</feature>
<dbReference type="Proteomes" id="UP000177626">
    <property type="component" value="Unassembled WGS sequence"/>
</dbReference>
<dbReference type="InterPro" id="IPR043129">
    <property type="entry name" value="ATPase_NBD"/>
</dbReference>